<feature type="region of interest" description="Disordered" evidence="1">
    <location>
        <begin position="371"/>
        <end position="428"/>
    </location>
</feature>
<dbReference type="KEGG" id="csol:105367636"/>
<feature type="region of interest" description="Disordered" evidence="1">
    <location>
        <begin position="1"/>
        <end position="65"/>
    </location>
</feature>
<organism evidence="2 3">
    <name type="scientific">Ceratosolen solmsi marchali</name>
    <dbReference type="NCBI Taxonomy" id="326594"/>
    <lineage>
        <taxon>Eukaryota</taxon>
        <taxon>Metazoa</taxon>
        <taxon>Ecdysozoa</taxon>
        <taxon>Arthropoda</taxon>
        <taxon>Hexapoda</taxon>
        <taxon>Insecta</taxon>
        <taxon>Pterygota</taxon>
        <taxon>Neoptera</taxon>
        <taxon>Endopterygota</taxon>
        <taxon>Hymenoptera</taxon>
        <taxon>Apocrita</taxon>
        <taxon>Proctotrupomorpha</taxon>
        <taxon>Chalcidoidea</taxon>
        <taxon>Agaonidae</taxon>
        <taxon>Agaoninae</taxon>
        <taxon>Ceratosolen</taxon>
    </lineage>
</organism>
<evidence type="ECO:0000256" key="1">
    <source>
        <dbReference type="SAM" id="MobiDB-lite"/>
    </source>
</evidence>
<feature type="compositionally biased region" description="Basic and acidic residues" evidence="1">
    <location>
        <begin position="1661"/>
        <end position="1676"/>
    </location>
</feature>
<feature type="compositionally biased region" description="Basic and acidic residues" evidence="1">
    <location>
        <begin position="1180"/>
        <end position="1205"/>
    </location>
</feature>
<reference evidence="3" key="1">
    <citation type="submission" date="2025-08" db="UniProtKB">
        <authorList>
            <consortium name="RefSeq"/>
        </authorList>
    </citation>
    <scope>IDENTIFICATION</scope>
</reference>
<feature type="compositionally biased region" description="Basic and acidic residues" evidence="1">
    <location>
        <begin position="1424"/>
        <end position="1433"/>
    </location>
</feature>
<feature type="compositionally biased region" description="Polar residues" evidence="1">
    <location>
        <begin position="822"/>
        <end position="836"/>
    </location>
</feature>
<gene>
    <name evidence="3" type="primary">LOC105367636</name>
</gene>
<feature type="compositionally biased region" description="Low complexity" evidence="1">
    <location>
        <begin position="1139"/>
        <end position="1165"/>
    </location>
</feature>
<feature type="compositionally biased region" description="Polar residues" evidence="1">
    <location>
        <begin position="1223"/>
        <end position="1236"/>
    </location>
</feature>
<feature type="region of interest" description="Disordered" evidence="1">
    <location>
        <begin position="466"/>
        <end position="523"/>
    </location>
</feature>
<feature type="compositionally biased region" description="Acidic residues" evidence="1">
    <location>
        <begin position="1100"/>
        <end position="1125"/>
    </location>
</feature>
<feature type="compositionally biased region" description="Basic and acidic residues" evidence="1">
    <location>
        <begin position="494"/>
        <end position="518"/>
    </location>
</feature>
<dbReference type="RefSeq" id="XP_011504704.1">
    <property type="nucleotide sequence ID" value="XM_011506402.1"/>
</dbReference>
<feature type="region of interest" description="Disordered" evidence="1">
    <location>
        <begin position="1008"/>
        <end position="1252"/>
    </location>
</feature>
<feature type="compositionally biased region" description="Acidic residues" evidence="1">
    <location>
        <begin position="1034"/>
        <end position="1043"/>
    </location>
</feature>
<feature type="compositionally biased region" description="Polar residues" evidence="1">
    <location>
        <begin position="40"/>
        <end position="65"/>
    </location>
</feature>
<feature type="region of interest" description="Disordered" evidence="1">
    <location>
        <begin position="1740"/>
        <end position="1811"/>
    </location>
</feature>
<feature type="compositionally biased region" description="Basic and acidic residues" evidence="1">
    <location>
        <begin position="688"/>
        <end position="698"/>
    </location>
</feature>
<feature type="compositionally biased region" description="Polar residues" evidence="1">
    <location>
        <begin position="575"/>
        <end position="587"/>
    </location>
</feature>
<feature type="region of interest" description="Disordered" evidence="1">
    <location>
        <begin position="558"/>
        <end position="631"/>
    </location>
</feature>
<feature type="compositionally biased region" description="Polar residues" evidence="1">
    <location>
        <begin position="701"/>
        <end position="717"/>
    </location>
</feature>
<feature type="region of interest" description="Disordered" evidence="1">
    <location>
        <begin position="1258"/>
        <end position="1277"/>
    </location>
</feature>
<feature type="compositionally biased region" description="Basic and acidic residues" evidence="1">
    <location>
        <begin position="1760"/>
        <end position="1779"/>
    </location>
</feature>
<feature type="compositionally biased region" description="Polar residues" evidence="1">
    <location>
        <begin position="117"/>
        <end position="132"/>
    </location>
</feature>
<dbReference type="GeneID" id="105367636"/>
<feature type="region of interest" description="Disordered" evidence="1">
    <location>
        <begin position="110"/>
        <end position="192"/>
    </location>
</feature>
<protein>
    <submittedName>
        <fullName evidence="3">MATH and LRR domain-containing protein PFE0570w-like</fullName>
    </submittedName>
</protein>
<proteinExistence type="predicted"/>
<evidence type="ECO:0000313" key="2">
    <source>
        <dbReference type="Proteomes" id="UP000695007"/>
    </source>
</evidence>
<feature type="compositionally biased region" description="Basic and acidic residues" evidence="1">
    <location>
        <begin position="1044"/>
        <end position="1057"/>
    </location>
</feature>
<feature type="compositionally biased region" description="Basic residues" evidence="1">
    <location>
        <begin position="1781"/>
        <end position="1790"/>
    </location>
</feature>
<feature type="region of interest" description="Disordered" evidence="1">
    <location>
        <begin position="800"/>
        <end position="857"/>
    </location>
</feature>
<keyword evidence="2" id="KW-1185">Reference proteome</keyword>
<feature type="region of interest" description="Disordered" evidence="1">
    <location>
        <begin position="1401"/>
        <end position="1723"/>
    </location>
</feature>
<dbReference type="Proteomes" id="UP000695007">
    <property type="component" value="Unplaced"/>
</dbReference>
<evidence type="ECO:0000313" key="3">
    <source>
        <dbReference type="RefSeq" id="XP_011504704.1"/>
    </source>
</evidence>
<accession>A0AAJ6YUJ7</accession>
<name>A0AAJ6YUJ7_9HYME</name>
<feature type="compositionally biased region" description="Basic and acidic residues" evidence="1">
    <location>
        <begin position="385"/>
        <end position="399"/>
    </location>
</feature>
<feature type="region of interest" description="Disordered" evidence="1">
    <location>
        <begin position="937"/>
        <end position="970"/>
    </location>
</feature>
<feature type="compositionally biased region" description="Basic and acidic residues" evidence="1">
    <location>
        <begin position="1515"/>
        <end position="1539"/>
    </location>
</feature>
<feature type="compositionally biased region" description="Low complexity" evidence="1">
    <location>
        <begin position="937"/>
        <end position="966"/>
    </location>
</feature>
<feature type="compositionally biased region" description="Basic residues" evidence="1">
    <location>
        <begin position="1556"/>
        <end position="1565"/>
    </location>
</feature>
<feature type="compositionally biased region" description="Polar residues" evidence="1">
    <location>
        <begin position="1680"/>
        <end position="1691"/>
    </location>
</feature>
<feature type="compositionally biased region" description="Polar residues" evidence="1">
    <location>
        <begin position="1008"/>
        <end position="1018"/>
    </location>
</feature>
<sequence length="1883" mass="212799">MPRVIRDSDDEVETKSCIRRTRASAAASIQDSPLRRNTRSSKQLCTIESSPESLNDSNIQPIGPTTRSRIATLDKGMAVNIVKSLRSRKNSGSSDVSEIIEVENDTIEKRVTRRNKAGQSLSGTPTKANLRSRNIRAGSEAKSTPPASRSRRVTRSSSVDPIGNLNDSLGTPVKRRTRASIVPTQPTVTEDEEIKNIDSKSLQNTVIEINENDSEISMVFNKEKSNRNSLNNAVDANKNISVKEIFNNSEKFALDSSKKLEDSMTYKSNNSNETIEESTNKSLTILSVYSILDKNNTNTLSNNSNLNDDESERVDVEVCDSRFTNESIQINDLEYKDELNLDKIELNIKDSYVKLNRTNVVEKLLNQKKDESKTNNADGAFTPAKTEDNEEANKYHKSQENSFENEEITNNQTHKIESDDSDSDNSLGKLFQDIPAEEWCHQTKQNRSSFSEVSNENENEVEITMNNASKNKKDSSFKASMIQEDNLRTKKNRKSFEEKQTNKSLEYKSRDSLEKDTNQSHLYRIRKSYETKSENNQSMTFNDTVSKKINSEIQECNTAEIEDENESPNKRPLSINKSLKTNQSSYDQTDESISDKMSSSINENKSLQKSHTSIDTSLRLNQSSFEENENKSISEEFTNSVNNSKIITKQFTSDTLCKSLMEQSNERLSYEVMDVDEEKNESREIYNKSLNESKDLKKSPFNKSVSKNKSISDNGINYSVPAKHLSTNNSISSLDEHQNQDKSFNDEVEMIEDIDTDKNENDETNNKLEKKYRKSLNKSNLSNQLNQSDLRQINGSLKEKLSDSLNKSKKLKNRLSGRLQPLNDSSNKLLSKNQCLKSESDNEIEENDEKLSNKQTSINLSKSSNDISLNLSKHNESTVSNVKNEISLKNKLLKNTHNKLAIQSDSDEDISSETNNEIINTNNKSLNISSKSSMSIHNSSVKSIPSSFSKNSTTENTENTDESVSNDNLNKTEEASINYGNGQNQMNLDNSIPKNSEMIKFPNLMKQDVSSTTQLESDSGNREIPEYQLHMTDEESDTSEEDKENSCSKEIDSDIAKEYNLSGKSIKKYSDDDVPGDDCREFSDDDDDGNDLTDFIVPDDQVEQSEDESDDEESDNEDDSEDNEINEAQALHSVKEESLNNLKLNKNESLNNSKLKNNASFNKSNSIKDKSTLQNLSKSVKSETPESRKSITKDSKSFNDKRSDTSESEYSESLNSDTEEITKNVTSDTNKNMNIASPSSESESESEDGEDSYHVITVDQTNTSCSRSVSSKTKKVTPLIECSTPKPGVIKKNDFSKGADSFADSHNLPIAVNKSNFTRHKSESLNDLSDTKIVSSRMSIAEVASKSNHDNSVKFKESIETDDREELTGSIIKNRQAWKLIPLNQTAYMLSNETPVTKYLKKSKLNDSAPDSEIRRSGVVRAEASLDKSDLTNKKSIKKFKKMQESDEGEEEEAEEKKKAVVHTSLNDRKSKKRKLHDISNPTSSNEDSILKTTKKKRARIEESIIEEASQLQIENKKPENVQKKKKKEINDKNLKTEEYVVEATEPDVMKVAQQGKKKKKKKKKNNDNNNKNNNNMEIDQSIEEIAVPDIVKDAQQTKKEKKNKCKEVQQQLLERSQSTDDKKMKKNKEKQQAKCIHKNKQEGQEVSNIEVTKQKKKKVRSNDDRFDQKQLDVEPMKSQIKSNVTSDTRNQQQPKQLKKKKRLIDEDVDDENAPESMGFEEARSSVLTAMQREVEAIRAQKLARRKKQKIEPTAPAEKTSLKRLPDKVLKALTDESTAKKSSKQRKKPKNKADAKVAVPSTSMFSPGKKAPANLEVDDGYVSLNLDGGTTQFGVVNLEKAKKFTKKNAAVISFREKMLSRNLRQPTATYLMYLKKQKSKTSL</sequence>
<feature type="compositionally biased region" description="Polar residues" evidence="1">
    <location>
        <begin position="595"/>
        <end position="625"/>
    </location>
</feature>
<feature type="region of interest" description="Disordered" evidence="1">
    <location>
        <begin position="688"/>
        <end position="717"/>
    </location>
</feature>
<feature type="compositionally biased region" description="Polar residues" evidence="1">
    <location>
        <begin position="1480"/>
        <end position="1492"/>
    </location>
</feature>